<evidence type="ECO:0000313" key="1">
    <source>
        <dbReference type="EMBL" id="MCT7397754.1"/>
    </source>
</evidence>
<organism evidence="1 2">
    <name type="scientific">Eubacterium album</name>
    <dbReference type="NCBI Taxonomy" id="2978477"/>
    <lineage>
        <taxon>Bacteria</taxon>
        <taxon>Bacillati</taxon>
        <taxon>Bacillota</taxon>
        <taxon>Clostridia</taxon>
        <taxon>Eubacteriales</taxon>
        <taxon>Eubacteriaceae</taxon>
        <taxon>Eubacterium</taxon>
    </lineage>
</organism>
<protein>
    <recommendedName>
        <fullName evidence="3">DUF1540 domain-containing protein</fullName>
    </recommendedName>
</protein>
<reference evidence="1" key="1">
    <citation type="submission" date="2022-09" db="EMBL/GenBank/DDBJ databases">
        <title>Eubacterium sp. LFL-14 isolated from human feces.</title>
        <authorList>
            <person name="Liu F."/>
        </authorList>
    </citation>
    <scope>NUCLEOTIDE SEQUENCE</scope>
    <source>
        <strain evidence="1">LFL-14</strain>
    </source>
</reference>
<dbReference type="EMBL" id="JAODBU010000002">
    <property type="protein sequence ID" value="MCT7397754.1"/>
    <property type="molecule type" value="Genomic_DNA"/>
</dbReference>
<keyword evidence="2" id="KW-1185">Reference proteome</keyword>
<proteinExistence type="predicted"/>
<gene>
    <name evidence="1" type="ORF">N5B56_01465</name>
</gene>
<dbReference type="Proteomes" id="UP001431199">
    <property type="component" value="Unassembled WGS sequence"/>
</dbReference>
<sequence>MKCGWKECKFNDDGLCHQKVYFVSRNYPLYETIYNKNSEEIKKNCRCLEPDLGQERN</sequence>
<name>A0ABT2LWU5_9FIRM</name>
<comment type="caution">
    <text evidence="1">The sequence shown here is derived from an EMBL/GenBank/DDBJ whole genome shotgun (WGS) entry which is preliminary data.</text>
</comment>
<dbReference type="RefSeq" id="WP_260978190.1">
    <property type="nucleotide sequence ID" value="NZ_JAODBU010000002.1"/>
</dbReference>
<evidence type="ECO:0000313" key="2">
    <source>
        <dbReference type="Proteomes" id="UP001431199"/>
    </source>
</evidence>
<accession>A0ABT2LWU5</accession>
<evidence type="ECO:0008006" key="3">
    <source>
        <dbReference type="Google" id="ProtNLM"/>
    </source>
</evidence>